<protein>
    <submittedName>
        <fullName evidence="1">Uncharacterized protein</fullName>
    </submittedName>
</protein>
<keyword evidence="2" id="KW-1185">Reference proteome</keyword>
<sequence>MAETLNTDLIFRMIAHWWATKPNSYLGSTYGNPVEDMLQKPLSSPVADWFLAKMLKDIPVLGALPAGTINLYATPEGVDITNVHIEVAGQTLNLSDLSEVSRGNY</sequence>
<dbReference type="RefSeq" id="WP_217873581.1">
    <property type="nucleotide sequence ID" value="NZ_JAHSTU010000014.1"/>
</dbReference>
<dbReference type="EMBL" id="JAHSTU010000014">
    <property type="protein sequence ID" value="MBV4524380.1"/>
    <property type="molecule type" value="Genomic_DNA"/>
</dbReference>
<gene>
    <name evidence="1" type="ORF">KVG88_30360</name>
</gene>
<comment type="caution">
    <text evidence="1">The sequence shown here is derived from an EMBL/GenBank/DDBJ whole genome shotgun (WGS) entry which is preliminary data.</text>
</comment>
<dbReference type="Proteomes" id="UP001049200">
    <property type="component" value="Unassembled WGS sequence"/>
</dbReference>
<proteinExistence type="predicted"/>
<accession>A0ABS6R014</accession>
<organism evidence="1 2">
    <name type="scientific">Pseudomonas azerbaijanoccidentalis</name>
    <dbReference type="NCBI Taxonomy" id="2842347"/>
    <lineage>
        <taxon>Bacteria</taxon>
        <taxon>Pseudomonadati</taxon>
        <taxon>Pseudomonadota</taxon>
        <taxon>Gammaproteobacteria</taxon>
        <taxon>Pseudomonadales</taxon>
        <taxon>Pseudomonadaceae</taxon>
        <taxon>Pseudomonas</taxon>
    </lineage>
</organism>
<evidence type="ECO:0000313" key="1">
    <source>
        <dbReference type="EMBL" id="MBV4524380.1"/>
    </source>
</evidence>
<name>A0ABS6R014_9PSED</name>
<evidence type="ECO:0000313" key="2">
    <source>
        <dbReference type="Proteomes" id="UP001049200"/>
    </source>
</evidence>
<reference evidence="1" key="1">
    <citation type="submission" date="2021-06" db="EMBL/GenBank/DDBJ databases">
        <title>Updating the genus Pseudomonas: Description of 43 new species and partition of the Pseudomonas putida group.</title>
        <authorList>
            <person name="Girard L."/>
            <person name="Lood C."/>
            <person name="Vandamme P."/>
            <person name="Rokni-Zadeh H."/>
            <person name="Van Noort V."/>
            <person name="Hofte M."/>
            <person name="Lavigne R."/>
            <person name="De Mot R."/>
        </authorList>
    </citation>
    <scope>NUCLEOTIDE SEQUENCE</scope>
    <source>
        <strain evidence="1">SWRI74</strain>
    </source>
</reference>